<organism evidence="10 11">
    <name type="scientific">Hyphomonas adhaerens</name>
    <dbReference type="NCBI Taxonomy" id="81029"/>
    <lineage>
        <taxon>Bacteria</taxon>
        <taxon>Pseudomonadati</taxon>
        <taxon>Pseudomonadota</taxon>
        <taxon>Alphaproteobacteria</taxon>
        <taxon>Hyphomonadales</taxon>
        <taxon>Hyphomonadaceae</taxon>
        <taxon>Hyphomonas</taxon>
    </lineage>
</organism>
<evidence type="ECO:0000256" key="8">
    <source>
        <dbReference type="ARBA" id="ARBA00023235"/>
    </source>
</evidence>
<dbReference type="AlphaFoldDB" id="A0A3B9GYW0"/>
<gene>
    <name evidence="10" type="ORF">DCG58_10825</name>
</gene>
<dbReference type="InterPro" id="IPR036890">
    <property type="entry name" value="HATPase_C_sf"/>
</dbReference>
<feature type="domain" description="Histidine kinase/HSP90-like ATPase" evidence="9">
    <location>
        <begin position="38"/>
        <end position="125"/>
    </location>
</feature>
<dbReference type="Pfam" id="PF02518">
    <property type="entry name" value="HATPase_c"/>
    <property type="match status" value="1"/>
</dbReference>
<dbReference type="PANTHER" id="PTHR45866">
    <property type="entry name" value="DNA GYRASE/TOPOISOMERASE SUBUNIT B"/>
    <property type="match status" value="1"/>
</dbReference>
<dbReference type="PANTHER" id="PTHR45866:SF1">
    <property type="entry name" value="DNA GYRASE SUBUNIT B, MITOCHONDRIAL"/>
    <property type="match status" value="1"/>
</dbReference>
<accession>A0A3B9GYW0</accession>
<keyword evidence="5" id="KW-0067">ATP-binding</keyword>
<sequence length="125" mass="13124">MAEETQGENAEYGAGSIKVLKGLEAVRKRPGMYIGDTDDGSGLHHMIYEVVDNAIDEALAGHADRVTVTLYPDGSAEITDNGRGIPVGMHPTEGVSAAEVIMTQLHAGGKFDQNSYKVSGGLHGV</sequence>
<evidence type="ECO:0000256" key="2">
    <source>
        <dbReference type="ARBA" id="ARBA00010708"/>
    </source>
</evidence>
<keyword evidence="7" id="KW-0238">DNA-binding</keyword>
<dbReference type="Gene3D" id="3.30.565.10">
    <property type="entry name" value="Histidine kinase-like ATPase, C-terminal domain"/>
    <property type="match status" value="1"/>
</dbReference>
<dbReference type="InterPro" id="IPR003594">
    <property type="entry name" value="HATPase_dom"/>
</dbReference>
<keyword evidence="6" id="KW-0799">Topoisomerase</keyword>
<name>A0A3B9GYW0_9PROT</name>
<dbReference type="EMBL" id="DMAN01000241">
    <property type="protein sequence ID" value="HAE27645.1"/>
    <property type="molecule type" value="Genomic_DNA"/>
</dbReference>
<evidence type="ECO:0000256" key="5">
    <source>
        <dbReference type="ARBA" id="ARBA00022840"/>
    </source>
</evidence>
<evidence type="ECO:0000256" key="7">
    <source>
        <dbReference type="ARBA" id="ARBA00023125"/>
    </source>
</evidence>
<dbReference type="GO" id="GO:0003677">
    <property type="term" value="F:DNA binding"/>
    <property type="evidence" value="ECO:0007669"/>
    <property type="project" value="UniProtKB-KW"/>
</dbReference>
<dbReference type="GO" id="GO:0003918">
    <property type="term" value="F:DNA topoisomerase type II (double strand cut, ATP-hydrolyzing) activity"/>
    <property type="evidence" value="ECO:0007669"/>
    <property type="project" value="UniProtKB-EC"/>
</dbReference>
<evidence type="ECO:0000313" key="10">
    <source>
        <dbReference type="EMBL" id="HAE27645.1"/>
    </source>
</evidence>
<protein>
    <recommendedName>
        <fullName evidence="3">DNA topoisomerase (ATP-hydrolyzing)</fullName>
        <ecNumber evidence="3">5.6.2.2</ecNumber>
    </recommendedName>
</protein>
<comment type="caution">
    <text evidence="10">The sequence shown here is derived from an EMBL/GenBank/DDBJ whole genome shotgun (WGS) entry which is preliminary data.</text>
</comment>
<evidence type="ECO:0000256" key="4">
    <source>
        <dbReference type="ARBA" id="ARBA00022741"/>
    </source>
</evidence>
<dbReference type="Proteomes" id="UP000259610">
    <property type="component" value="Unassembled WGS sequence"/>
</dbReference>
<dbReference type="SUPFAM" id="SSF55874">
    <property type="entry name" value="ATPase domain of HSP90 chaperone/DNA topoisomerase II/histidine kinase"/>
    <property type="match status" value="1"/>
</dbReference>
<comment type="similarity">
    <text evidence="2">Belongs to the type II topoisomerase GyrB family.</text>
</comment>
<evidence type="ECO:0000256" key="3">
    <source>
        <dbReference type="ARBA" id="ARBA00012895"/>
    </source>
</evidence>
<dbReference type="GO" id="GO:0006265">
    <property type="term" value="P:DNA topological change"/>
    <property type="evidence" value="ECO:0007669"/>
    <property type="project" value="TreeGrafter"/>
</dbReference>
<dbReference type="GO" id="GO:0005524">
    <property type="term" value="F:ATP binding"/>
    <property type="evidence" value="ECO:0007669"/>
    <property type="project" value="UniProtKB-KW"/>
</dbReference>
<comment type="catalytic activity">
    <reaction evidence="1">
        <text>ATP-dependent breakage, passage and rejoining of double-stranded DNA.</text>
        <dbReference type="EC" id="5.6.2.2"/>
    </reaction>
</comment>
<keyword evidence="4" id="KW-0547">Nucleotide-binding</keyword>
<dbReference type="SMART" id="SM00387">
    <property type="entry name" value="HATPase_c"/>
    <property type="match status" value="1"/>
</dbReference>
<evidence type="ECO:0000256" key="1">
    <source>
        <dbReference type="ARBA" id="ARBA00000185"/>
    </source>
</evidence>
<reference evidence="10 11" key="1">
    <citation type="journal article" date="2018" name="Nat. Biotechnol.">
        <title>A standardized bacterial taxonomy based on genome phylogeny substantially revises the tree of life.</title>
        <authorList>
            <person name="Parks D.H."/>
            <person name="Chuvochina M."/>
            <person name="Waite D.W."/>
            <person name="Rinke C."/>
            <person name="Skarshewski A."/>
            <person name="Chaumeil P.A."/>
            <person name="Hugenholtz P."/>
        </authorList>
    </citation>
    <scope>NUCLEOTIDE SEQUENCE [LARGE SCALE GENOMIC DNA]</scope>
    <source>
        <strain evidence="10">UBA8733</strain>
    </source>
</reference>
<evidence type="ECO:0000313" key="11">
    <source>
        <dbReference type="Proteomes" id="UP000259610"/>
    </source>
</evidence>
<dbReference type="EC" id="5.6.2.2" evidence="3"/>
<feature type="non-terminal residue" evidence="10">
    <location>
        <position position="125"/>
    </location>
</feature>
<proteinExistence type="inferred from homology"/>
<keyword evidence="8" id="KW-0413">Isomerase</keyword>
<evidence type="ECO:0000256" key="6">
    <source>
        <dbReference type="ARBA" id="ARBA00023029"/>
    </source>
</evidence>
<evidence type="ECO:0000259" key="9">
    <source>
        <dbReference type="SMART" id="SM00387"/>
    </source>
</evidence>
<dbReference type="PRINTS" id="PR00418">
    <property type="entry name" value="TPI2FAMILY"/>
</dbReference>